<evidence type="ECO:0000256" key="7">
    <source>
        <dbReference type="RuleBase" id="RU003792"/>
    </source>
</evidence>
<dbReference type="Gene3D" id="3.30.70.580">
    <property type="entry name" value="Pseudouridine synthase I, catalytic domain, N-terminal subdomain"/>
    <property type="match status" value="1"/>
</dbReference>
<dbReference type="Pfam" id="PF01416">
    <property type="entry name" value="PseudoU_synth_1"/>
    <property type="match status" value="1"/>
</dbReference>
<feature type="binding site" evidence="4 6">
    <location>
        <position position="116"/>
    </location>
    <ligand>
        <name>substrate</name>
    </ligand>
</feature>
<dbReference type="PANTHER" id="PTHR11142">
    <property type="entry name" value="PSEUDOURIDYLATE SYNTHASE"/>
    <property type="match status" value="1"/>
</dbReference>
<dbReference type="InterPro" id="IPR020095">
    <property type="entry name" value="PsdUridine_synth_TruA_C"/>
</dbReference>
<comment type="function">
    <text evidence="4">Formation of pseudouridine at positions 38, 39 and 40 in the anticodon stem and loop of transfer RNAs.</text>
</comment>
<comment type="similarity">
    <text evidence="1 4 7">Belongs to the tRNA pseudouridine synthase TruA family.</text>
</comment>
<evidence type="ECO:0000256" key="4">
    <source>
        <dbReference type="HAMAP-Rule" id="MF_00171"/>
    </source>
</evidence>
<evidence type="ECO:0000256" key="2">
    <source>
        <dbReference type="ARBA" id="ARBA00022694"/>
    </source>
</evidence>
<gene>
    <name evidence="4" type="primary">truA</name>
    <name evidence="9" type="ORF">BC781_103305</name>
</gene>
<dbReference type="SUPFAM" id="SSF55120">
    <property type="entry name" value="Pseudouridine synthase"/>
    <property type="match status" value="1"/>
</dbReference>
<name>A0A315Z920_SEDFL</name>
<comment type="caution">
    <text evidence="9">The sequence shown here is derived from an EMBL/GenBank/DDBJ whole genome shotgun (WGS) entry which is preliminary data.</text>
</comment>
<evidence type="ECO:0000256" key="1">
    <source>
        <dbReference type="ARBA" id="ARBA00009375"/>
    </source>
</evidence>
<dbReference type="GO" id="GO:0003723">
    <property type="term" value="F:RNA binding"/>
    <property type="evidence" value="ECO:0007669"/>
    <property type="project" value="InterPro"/>
</dbReference>
<evidence type="ECO:0000313" key="9">
    <source>
        <dbReference type="EMBL" id="PWJ42055.1"/>
    </source>
</evidence>
<dbReference type="HAMAP" id="MF_00171">
    <property type="entry name" value="TruA"/>
    <property type="match status" value="1"/>
</dbReference>
<dbReference type="RefSeq" id="WP_109618655.1">
    <property type="nucleotide sequence ID" value="NZ_QGDO01000003.1"/>
</dbReference>
<evidence type="ECO:0000256" key="5">
    <source>
        <dbReference type="PIRSR" id="PIRSR001430-1"/>
    </source>
</evidence>
<feature type="active site" description="Nucleophile" evidence="4 5">
    <location>
        <position position="58"/>
    </location>
</feature>
<dbReference type="PANTHER" id="PTHR11142:SF0">
    <property type="entry name" value="TRNA PSEUDOURIDINE SYNTHASE-LIKE 1"/>
    <property type="match status" value="1"/>
</dbReference>
<accession>A0A315Z920</accession>
<keyword evidence="2 4" id="KW-0819">tRNA processing</keyword>
<dbReference type="GO" id="GO:0160147">
    <property type="term" value="F:tRNA pseudouridine(38-40) synthase activity"/>
    <property type="evidence" value="ECO:0007669"/>
    <property type="project" value="UniProtKB-EC"/>
</dbReference>
<keyword evidence="3 4" id="KW-0413">Isomerase</keyword>
<organism evidence="9 10">
    <name type="scientific">Sediminitomix flava</name>
    <dbReference type="NCBI Taxonomy" id="379075"/>
    <lineage>
        <taxon>Bacteria</taxon>
        <taxon>Pseudomonadati</taxon>
        <taxon>Bacteroidota</taxon>
        <taxon>Cytophagia</taxon>
        <taxon>Cytophagales</taxon>
        <taxon>Flammeovirgaceae</taxon>
        <taxon>Sediminitomix</taxon>
    </lineage>
</organism>
<evidence type="ECO:0000313" key="10">
    <source>
        <dbReference type="Proteomes" id="UP000245535"/>
    </source>
</evidence>
<feature type="domain" description="Pseudouridine synthase I TruA alpha/beta" evidence="8">
    <location>
        <begin position="150"/>
        <end position="255"/>
    </location>
</feature>
<dbReference type="EC" id="5.4.99.12" evidence="4"/>
<dbReference type="GO" id="GO:0031119">
    <property type="term" value="P:tRNA pseudouridine synthesis"/>
    <property type="evidence" value="ECO:0007669"/>
    <property type="project" value="UniProtKB-UniRule"/>
</dbReference>
<protein>
    <recommendedName>
        <fullName evidence="4">tRNA pseudouridine synthase A</fullName>
        <ecNumber evidence="4">5.4.99.12</ecNumber>
    </recommendedName>
    <alternativeName>
        <fullName evidence="4">tRNA pseudouridine(38-40) synthase</fullName>
    </alternativeName>
    <alternativeName>
        <fullName evidence="4">tRNA pseudouridylate synthase I</fullName>
    </alternativeName>
    <alternativeName>
        <fullName evidence="4">tRNA-uridine isomerase I</fullName>
    </alternativeName>
</protein>
<dbReference type="Proteomes" id="UP000245535">
    <property type="component" value="Unassembled WGS sequence"/>
</dbReference>
<comment type="caution">
    <text evidence="4">Lacks conserved residue(s) required for the propagation of feature annotation.</text>
</comment>
<dbReference type="InterPro" id="IPR020094">
    <property type="entry name" value="TruA/RsuA/RluB/E/F_N"/>
</dbReference>
<proteinExistence type="inferred from homology"/>
<dbReference type="EMBL" id="QGDO01000003">
    <property type="protein sequence ID" value="PWJ42055.1"/>
    <property type="molecule type" value="Genomic_DNA"/>
</dbReference>
<sequence length="261" mass="30406">MAHRQRFYYLIEFQYLGFRYHGWQKQPNVKTIQGMVDKTINFVLEHDNFKTLGASRTDAMVSAEHSAFELFLWEKLDTKLFFEKLNKNLPNDIRAISVKETDEKFNIIQNPKTKEYLYFFSHGGKNHPFCAPYMVYMHENLDIELMKTGAKLFEGTHNFQKYCYKPSDATIFEREIIKSEIIKNDILTANFFPEESFVYKIEGKGFLRHQVRLMMGTLFKLGAGELSLDEIKESLNGGDNQALAFIAPSSGLHLHSTLFQL</sequence>
<dbReference type="PIRSF" id="PIRSF001430">
    <property type="entry name" value="tRNA_psdUrid_synth"/>
    <property type="match status" value="1"/>
</dbReference>
<dbReference type="Gene3D" id="3.30.70.660">
    <property type="entry name" value="Pseudouridine synthase I, catalytic domain, C-terminal subdomain"/>
    <property type="match status" value="1"/>
</dbReference>
<reference evidence="9 10" key="1">
    <citation type="submission" date="2018-03" db="EMBL/GenBank/DDBJ databases">
        <title>Genomic Encyclopedia of Archaeal and Bacterial Type Strains, Phase II (KMG-II): from individual species to whole genera.</title>
        <authorList>
            <person name="Goeker M."/>
        </authorList>
    </citation>
    <scope>NUCLEOTIDE SEQUENCE [LARGE SCALE GENOMIC DNA]</scope>
    <source>
        <strain evidence="9 10">DSM 28229</strain>
    </source>
</reference>
<dbReference type="InterPro" id="IPR001406">
    <property type="entry name" value="PsdUridine_synth_TruA"/>
</dbReference>
<comment type="subunit">
    <text evidence="4">Homodimer.</text>
</comment>
<keyword evidence="10" id="KW-1185">Reference proteome</keyword>
<comment type="catalytic activity">
    <reaction evidence="4 7">
        <text>uridine(38/39/40) in tRNA = pseudouridine(38/39/40) in tRNA</text>
        <dbReference type="Rhea" id="RHEA:22376"/>
        <dbReference type="Rhea" id="RHEA-COMP:10085"/>
        <dbReference type="Rhea" id="RHEA-COMP:10087"/>
        <dbReference type="ChEBI" id="CHEBI:65314"/>
        <dbReference type="ChEBI" id="CHEBI:65315"/>
        <dbReference type="EC" id="5.4.99.12"/>
    </reaction>
</comment>
<dbReference type="AlphaFoldDB" id="A0A315Z920"/>
<evidence type="ECO:0000259" key="8">
    <source>
        <dbReference type="Pfam" id="PF01416"/>
    </source>
</evidence>
<evidence type="ECO:0000256" key="3">
    <source>
        <dbReference type="ARBA" id="ARBA00023235"/>
    </source>
</evidence>
<dbReference type="InterPro" id="IPR020103">
    <property type="entry name" value="PsdUridine_synth_cat_dom_sf"/>
</dbReference>
<dbReference type="OrthoDB" id="9811823at2"/>
<dbReference type="InterPro" id="IPR020097">
    <property type="entry name" value="PsdUridine_synth_TruA_a/b_dom"/>
</dbReference>
<evidence type="ECO:0000256" key="6">
    <source>
        <dbReference type="PIRSR" id="PIRSR001430-2"/>
    </source>
</evidence>